<keyword evidence="2" id="KW-1185">Reference proteome</keyword>
<name>A0A8S4R6D5_9NEOP</name>
<evidence type="ECO:0000313" key="2">
    <source>
        <dbReference type="Proteomes" id="UP000838756"/>
    </source>
</evidence>
<proteinExistence type="predicted"/>
<comment type="caution">
    <text evidence="1">The sequence shown here is derived from an EMBL/GenBank/DDBJ whole genome shotgun (WGS) entry which is preliminary data.</text>
</comment>
<reference evidence="1" key="1">
    <citation type="submission" date="2022-03" db="EMBL/GenBank/DDBJ databases">
        <authorList>
            <person name="Lindestad O."/>
        </authorList>
    </citation>
    <scope>NUCLEOTIDE SEQUENCE</scope>
</reference>
<protein>
    <submittedName>
        <fullName evidence="1">Jg4200 protein</fullName>
    </submittedName>
</protein>
<sequence length="126" mass="13956">MHLLTVSDPVAPHSLLPTSNSALSTTAPPAARECRAATLAGRFCCRPPCRPPTDSTPTRRAQASRYGLRDDRFTPLFERRHGCPGLYANLPYGQQLLTASHTIHASAIAFNKEHNEKYGTFTFRIY</sequence>
<accession>A0A8S4R6D5</accession>
<dbReference type="AlphaFoldDB" id="A0A8S4R6D5"/>
<evidence type="ECO:0000313" key="1">
    <source>
        <dbReference type="EMBL" id="CAH2230647.1"/>
    </source>
</evidence>
<dbReference type="EMBL" id="CAKXAJ010024821">
    <property type="protein sequence ID" value="CAH2230647.1"/>
    <property type="molecule type" value="Genomic_DNA"/>
</dbReference>
<organism evidence="1 2">
    <name type="scientific">Pararge aegeria aegeria</name>
    <dbReference type="NCBI Taxonomy" id="348720"/>
    <lineage>
        <taxon>Eukaryota</taxon>
        <taxon>Metazoa</taxon>
        <taxon>Ecdysozoa</taxon>
        <taxon>Arthropoda</taxon>
        <taxon>Hexapoda</taxon>
        <taxon>Insecta</taxon>
        <taxon>Pterygota</taxon>
        <taxon>Neoptera</taxon>
        <taxon>Endopterygota</taxon>
        <taxon>Lepidoptera</taxon>
        <taxon>Glossata</taxon>
        <taxon>Ditrysia</taxon>
        <taxon>Papilionoidea</taxon>
        <taxon>Nymphalidae</taxon>
        <taxon>Satyrinae</taxon>
        <taxon>Satyrini</taxon>
        <taxon>Parargina</taxon>
        <taxon>Pararge</taxon>
    </lineage>
</organism>
<dbReference type="Proteomes" id="UP000838756">
    <property type="component" value="Unassembled WGS sequence"/>
</dbReference>
<gene>
    <name evidence="1" type="primary">jg4200</name>
    <name evidence="1" type="ORF">PAEG_LOCUS9835</name>
</gene>